<evidence type="ECO:0000313" key="1">
    <source>
        <dbReference type="EMBL" id="CAB4040250.1"/>
    </source>
</evidence>
<organism evidence="1 2">
    <name type="scientific">Paramuricea clavata</name>
    <name type="common">Red gorgonian</name>
    <name type="synonym">Violescent sea-whip</name>
    <dbReference type="NCBI Taxonomy" id="317549"/>
    <lineage>
        <taxon>Eukaryota</taxon>
        <taxon>Metazoa</taxon>
        <taxon>Cnidaria</taxon>
        <taxon>Anthozoa</taxon>
        <taxon>Octocorallia</taxon>
        <taxon>Malacalcyonacea</taxon>
        <taxon>Plexauridae</taxon>
        <taxon>Paramuricea</taxon>
    </lineage>
</organism>
<accession>A0A6S7KDX7</accession>
<dbReference type="AlphaFoldDB" id="A0A6S7KDX7"/>
<dbReference type="Proteomes" id="UP001152795">
    <property type="component" value="Unassembled WGS sequence"/>
</dbReference>
<comment type="caution">
    <text evidence="1">The sequence shown here is derived from an EMBL/GenBank/DDBJ whole genome shotgun (WGS) entry which is preliminary data.</text>
</comment>
<reference evidence="1" key="1">
    <citation type="submission" date="2020-04" db="EMBL/GenBank/DDBJ databases">
        <authorList>
            <person name="Alioto T."/>
            <person name="Alioto T."/>
            <person name="Gomez Garrido J."/>
        </authorList>
    </citation>
    <scope>NUCLEOTIDE SEQUENCE</scope>
    <source>
        <strain evidence="1">A484AB</strain>
    </source>
</reference>
<proteinExistence type="predicted"/>
<dbReference type="EMBL" id="CACRXK020026524">
    <property type="protein sequence ID" value="CAB4040250.1"/>
    <property type="molecule type" value="Genomic_DNA"/>
</dbReference>
<evidence type="ECO:0000313" key="2">
    <source>
        <dbReference type="Proteomes" id="UP001152795"/>
    </source>
</evidence>
<sequence length="133" mass="14226">MTGTGFLILFGLNCVLVSCKGQVYPPYNGRTIVILPGSTAILNWSFVGDPSKASLAWYFTKRGSSNEEELAAKFRTMATIINNSSLPGVAVEPPATLVLKNVDERYNGKYQFGVQIAGGGGKAEVDVFIAGKF</sequence>
<name>A0A6S7KDX7_PARCT</name>
<protein>
    <submittedName>
        <fullName evidence="1">Uncharacterized protein</fullName>
    </submittedName>
</protein>
<gene>
    <name evidence="1" type="ORF">PACLA_8A009352</name>
</gene>
<keyword evidence="2" id="KW-1185">Reference proteome</keyword>